<evidence type="ECO:0000313" key="2">
    <source>
        <dbReference type="Proteomes" id="UP000790709"/>
    </source>
</evidence>
<evidence type="ECO:0000313" key="1">
    <source>
        <dbReference type="EMBL" id="KAH7928607.1"/>
    </source>
</evidence>
<keyword evidence="2" id="KW-1185">Reference proteome</keyword>
<organism evidence="1 2">
    <name type="scientific">Leucogyrophana mollusca</name>
    <dbReference type="NCBI Taxonomy" id="85980"/>
    <lineage>
        <taxon>Eukaryota</taxon>
        <taxon>Fungi</taxon>
        <taxon>Dikarya</taxon>
        <taxon>Basidiomycota</taxon>
        <taxon>Agaricomycotina</taxon>
        <taxon>Agaricomycetes</taxon>
        <taxon>Agaricomycetidae</taxon>
        <taxon>Boletales</taxon>
        <taxon>Boletales incertae sedis</taxon>
        <taxon>Leucogyrophana</taxon>
    </lineage>
</organism>
<reference evidence="1" key="1">
    <citation type="journal article" date="2021" name="New Phytol.">
        <title>Evolutionary innovations through gain and loss of genes in the ectomycorrhizal Boletales.</title>
        <authorList>
            <person name="Wu G."/>
            <person name="Miyauchi S."/>
            <person name="Morin E."/>
            <person name="Kuo A."/>
            <person name="Drula E."/>
            <person name="Varga T."/>
            <person name="Kohler A."/>
            <person name="Feng B."/>
            <person name="Cao Y."/>
            <person name="Lipzen A."/>
            <person name="Daum C."/>
            <person name="Hundley H."/>
            <person name="Pangilinan J."/>
            <person name="Johnson J."/>
            <person name="Barry K."/>
            <person name="LaButti K."/>
            <person name="Ng V."/>
            <person name="Ahrendt S."/>
            <person name="Min B."/>
            <person name="Choi I.G."/>
            <person name="Park H."/>
            <person name="Plett J.M."/>
            <person name="Magnuson J."/>
            <person name="Spatafora J.W."/>
            <person name="Nagy L.G."/>
            <person name="Henrissat B."/>
            <person name="Grigoriev I.V."/>
            <person name="Yang Z.L."/>
            <person name="Xu J."/>
            <person name="Martin F.M."/>
        </authorList>
    </citation>
    <scope>NUCLEOTIDE SEQUENCE</scope>
    <source>
        <strain evidence="1">KUC20120723A-06</strain>
    </source>
</reference>
<accession>A0ACB8BUT9</accession>
<protein>
    <submittedName>
        <fullName evidence="1">Uncharacterized protein</fullName>
    </submittedName>
</protein>
<dbReference type="EMBL" id="MU266351">
    <property type="protein sequence ID" value="KAH7928607.1"/>
    <property type="molecule type" value="Genomic_DNA"/>
</dbReference>
<name>A0ACB8BUT9_9AGAM</name>
<gene>
    <name evidence="1" type="ORF">BV22DRAFT_1082631</name>
</gene>
<comment type="caution">
    <text evidence="1">The sequence shown here is derived from an EMBL/GenBank/DDBJ whole genome shotgun (WGS) entry which is preliminary data.</text>
</comment>
<proteinExistence type="predicted"/>
<dbReference type="Proteomes" id="UP000790709">
    <property type="component" value="Unassembled WGS sequence"/>
</dbReference>
<sequence length="233" mass="26120">MSSRSSVKTWPGLPSWTLLLLTVLCLLQPPQIFAIKFALPPSRFPAEKCIWNAAHTHALVIVTANVGPGVSQRVDIEIRDSGADKNVYLSKKDIKGETRLAVTAHSEGDVGVCFKNYLSADASYTTERLANMSRIIDLDVDIGADAIDYNAIANQESLSGLETEMRKLEGIVKEVVDELEYLKQREERFADTNLSTNQRVQNFAWFTILSLAGLGVWQIFHLRAFFKRKYLID</sequence>